<dbReference type="SFLD" id="SFLDG01067">
    <property type="entry name" value="SPASM/twitch_domain_containing"/>
    <property type="match status" value="1"/>
</dbReference>
<evidence type="ECO:0000256" key="2">
    <source>
        <dbReference type="ARBA" id="ARBA00022485"/>
    </source>
</evidence>
<evidence type="ECO:0000256" key="5">
    <source>
        <dbReference type="ARBA" id="ARBA00023004"/>
    </source>
</evidence>
<dbReference type="InterPro" id="IPR013785">
    <property type="entry name" value="Aldolase_TIM"/>
</dbReference>
<protein>
    <submittedName>
        <fullName evidence="8">Radical SAM/SPASM domain-containing protein</fullName>
    </submittedName>
</protein>
<dbReference type="Gene3D" id="3.20.20.70">
    <property type="entry name" value="Aldolase class I"/>
    <property type="match status" value="1"/>
</dbReference>
<evidence type="ECO:0000313" key="9">
    <source>
        <dbReference type="Proteomes" id="UP000037237"/>
    </source>
</evidence>
<dbReference type="Pfam" id="PF04055">
    <property type="entry name" value="Radical_SAM"/>
    <property type="match status" value="1"/>
</dbReference>
<organism evidence="8 9">
    <name type="scientific">miscellaneous Crenarchaeota group-1 archaeon SG8-32-1</name>
    <dbReference type="NCBI Taxonomy" id="1685124"/>
    <lineage>
        <taxon>Archaea</taxon>
        <taxon>Candidatus Bathyarchaeota</taxon>
        <taxon>MCG-1</taxon>
    </lineage>
</organism>
<dbReference type="Proteomes" id="UP000037237">
    <property type="component" value="Unassembled WGS sequence"/>
</dbReference>
<dbReference type="GO" id="GO:0046872">
    <property type="term" value="F:metal ion binding"/>
    <property type="evidence" value="ECO:0007669"/>
    <property type="project" value="UniProtKB-KW"/>
</dbReference>
<dbReference type="InterPro" id="IPR023819">
    <property type="entry name" value="Pep-mod_rSAM_AF0577"/>
</dbReference>
<dbReference type="EMBL" id="LFWU01000030">
    <property type="protein sequence ID" value="KON33467.1"/>
    <property type="molecule type" value="Genomic_DNA"/>
</dbReference>
<evidence type="ECO:0000256" key="1">
    <source>
        <dbReference type="ARBA" id="ARBA00001966"/>
    </source>
</evidence>
<evidence type="ECO:0000313" key="8">
    <source>
        <dbReference type="EMBL" id="KON33467.1"/>
    </source>
</evidence>
<keyword evidence="4" id="KW-0479">Metal-binding</keyword>
<evidence type="ECO:0000256" key="3">
    <source>
        <dbReference type="ARBA" id="ARBA00022691"/>
    </source>
</evidence>
<dbReference type="PATRIC" id="fig|1685124.3.peg.235"/>
<dbReference type="SUPFAM" id="SSF102114">
    <property type="entry name" value="Radical SAM enzymes"/>
    <property type="match status" value="1"/>
</dbReference>
<dbReference type="SFLD" id="SFLDG01104">
    <property type="entry name" value="Uncharacterised_Radical_SAM_Su"/>
    <property type="match status" value="1"/>
</dbReference>
<dbReference type="InterPro" id="IPR058240">
    <property type="entry name" value="rSAM_sf"/>
</dbReference>
<dbReference type="InterPro" id="IPR007197">
    <property type="entry name" value="rSAM"/>
</dbReference>
<comment type="caution">
    <text evidence="8">The sequence shown here is derived from an EMBL/GenBank/DDBJ whole genome shotgun (WGS) entry which is preliminary data.</text>
</comment>
<keyword evidence="5" id="KW-0408">Iron</keyword>
<accession>A0A0M0BY07</accession>
<dbReference type="GO" id="GO:0016491">
    <property type="term" value="F:oxidoreductase activity"/>
    <property type="evidence" value="ECO:0007669"/>
    <property type="project" value="InterPro"/>
</dbReference>
<dbReference type="PANTHER" id="PTHR43273">
    <property type="entry name" value="ANAEROBIC SULFATASE-MATURATING ENZYME HOMOLOG ASLB-RELATED"/>
    <property type="match status" value="1"/>
</dbReference>
<feature type="domain" description="Radical SAM core" evidence="7">
    <location>
        <begin position="7"/>
        <end position="161"/>
    </location>
</feature>
<evidence type="ECO:0000256" key="4">
    <source>
        <dbReference type="ARBA" id="ARBA00022723"/>
    </source>
</evidence>
<dbReference type="InterPro" id="IPR023867">
    <property type="entry name" value="Sulphatase_maturase_rSAM"/>
</dbReference>
<dbReference type="CDD" id="cd01335">
    <property type="entry name" value="Radical_SAM"/>
    <property type="match status" value="1"/>
</dbReference>
<name>A0A0M0BY07_9ARCH</name>
<evidence type="ECO:0000259" key="7">
    <source>
        <dbReference type="Pfam" id="PF04055"/>
    </source>
</evidence>
<dbReference type="InterPro" id="IPR023885">
    <property type="entry name" value="4Fe4S-binding_SPASM_dom"/>
</dbReference>
<keyword evidence="2" id="KW-0004">4Fe-4S</keyword>
<dbReference type="PANTHER" id="PTHR43273:SF2">
    <property type="entry name" value="RADICAL SAM CORE DOMAIN-CONTAINING PROTEIN"/>
    <property type="match status" value="1"/>
</dbReference>
<dbReference type="NCBIfam" id="TIGR04084">
    <property type="entry name" value="rSAM_AF0577"/>
    <property type="match status" value="1"/>
</dbReference>
<dbReference type="GO" id="GO:0051539">
    <property type="term" value="F:4 iron, 4 sulfur cluster binding"/>
    <property type="evidence" value="ECO:0007669"/>
    <property type="project" value="UniProtKB-KW"/>
</dbReference>
<evidence type="ECO:0000256" key="6">
    <source>
        <dbReference type="ARBA" id="ARBA00023014"/>
    </source>
</evidence>
<keyword evidence="3" id="KW-0949">S-adenosyl-L-methionine</keyword>
<dbReference type="NCBIfam" id="TIGR04085">
    <property type="entry name" value="rSAM_more_4Fe4S"/>
    <property type="match status" value="1"/>
</dbReference>
<dbReference type="PROSITE" id="PS01305">
    <property type="entry name" value="MOAA_NIFB_PQQE"/>
    <property type="match status" value="1"/>
</dbReference>
<gene>
    <name evidence="8" type="ORF">AC477_01530</name>
</gene>
<sequence>MFFHLFLTTNCDLQCKYCYEKSCEDIDSDFGDFKVDYNIPAEISYDLDILKKFIQKDPKPVLIFYGGEPMLCNNKIKKIMDIVPANQFNIQTNGLHLNELEQKYVDKFSTIFVSVDGTKELTDFYRGEGVYQKVIKNINTIIENGFKGEIIARMTLMEETNIYENIKWLLNNPDHTFSSIHWQIDAGFWKNDFHKRNFTEWVENNYNPKIRKLVDFWVNSMKTEGKVLRLYPFLAIMQSLLKKEKNQLRCGSGWINYSIQTDGHIVPCPAMNGMKDFYLGHIRDSHPLQLKQFYVEDPCIDCEIFKVCGGRCLYANKTKQWNNKQYSEVCKTVKNLVEKLNTTLPEVKNLIDNKKISLLDFEHLKYNSCEIIP</sequence>
<keyword evidence="6" id="KW-0411">Iron-sulfur</keyword>
<reference evidence="8 9" key="1">
    <citation type="submission" date="2015-06" db="EMBL/GenBank/DDBJ databases">
        <title>New insights into the roles of widespread benthic archaea in carbon and nitrogen cycling.</title>
        <authorList>
            <person name="Lazar C.S."/>
            <person name="Baker B.J."/>
            <person name="Seitz K.W."/>
            <person name="Hyde A.S."/>
            <person name="Dick G.J."/>
            <person name="Hinrichs K.-U."/>
            <person name="Teske A.P."/>
        </authorList>
    </citation>
    <scope>NUCLEOTIDE SEQUENCE [LARGE SCALE GENOMIC DNA]</scope>
    <source>
        <strain evidence="8">SG8-32-1</strain>
    </source>
</reference>
<proteinExistence type="predicted"/>
<dbReference type="AlphaFoldDB" id="A0A0M0BY07"/>
<dbReference type="SFLD" id="SFLDS00029">
    <property type="entry name" value="Radical_SAM"/>
    <property type="match status" value="1"/>
</dbReference>
<dbReference type="InterPro" id="IPR000385">
    <property type="entry name" value="MoaA_NifB_PqqE_Fe-S-bd_CS"/>
</dbReference>
<comment type="cofactor">
    <cofactor evidence="1">
        <name>[4Fe-4S] cluster</name>
        <dbReference type="ChEBI" id="CHEBI:49883"/>
    </cofactor>
</comment>